<dbReference type="GO" id="GO:0004252">
    <property type="term" value="F:serine-type endopeptidase activity"/>
    <property type="evidence" value="ECO:0007669"/>
    <property type="project" value="UniProtKB-EC"/>
</dbReference>
<dbReference type="PANTHER" id="PTHR11757">
    <property type="entry name" value="PROTEASE FAMILY S9A OLIGOPEPTIDASE"/>
    <property type="match status" value="1"/>
</dbReference>
<keyword evidence="2 4" id="KW-0378">Hydrolase</keyword>
<evidence type="ECO:0000259" key="3">
    <source>
        <dbReference type="Pfam" id="PF00326"/>
    </source>
</evidence>
<dbReference type="EC" id="3.4.21.83" evidence="4"/>
<dbReference type="InterPro" id="IPR051543">
    <property type="entry name" value="Serine_Peptidase_S9A"/>
</dbReference>
<dbReference type="PRINTS" id="PR00862">
    <property type="entry name" value="PROLIGOPTASE"/>
</dbReference>
<evidence type="ECO:0000313" key="4">
    <source>
        <dbReference type="EMBL" id="SUI51510.1"/>
    </source>
</evidence>
<keyword evidence="4" id="KW-0645">Protease</keyword>
<feature type="domain" description="Peptidase S9 prolyl oligopeptidase catalytic" evidence="3">
    <location>
        <begin position="36"/>
        <end position="247"/>
    </location>
</feature>
<dbReference type="InterPro" id="IPR029058">
    <property type="entry name" value="AB_hydrolase_fold"/>
</dbReference>
<dbReference type="AlphaFoldDB" id="A0A379YXI4"/>
<dbReference type="GO" id="GO:0006508">
    <property type="term" value="P:proteolysis"/>
    <property type="evidence" value="ECO:0007669"/>
    <property type="project" value="UniProtKB-KW"/>
</dbReference>
<proteinExistence type="inferred from homology"/>
<dbReference type="Gene3D" id="3.40.50.1820">
    <property type="entry name" value="alpha/beta hydrolase"/>
    <property type="match status" value="1"/>
</dbReference>
<protein>
    <submittedName>
        <fullName evidence="4">Protease 2</fullName>
        <ecNumber evidence="4">3.4.21.83</ecNumber>
    </submittedName>
</protein>
<dbReference type="PANTHER" id="PTHR11757:SF19">
    <property type="entry name" value="PROLYL ENDOPEPTIDASE-LIKE"/>
    <property type="match status" value="1"/>
</dbReference>
<dbReference type="Proteomes" id="UP000254765">
    <property type="component" value="Unassembled WGS sequence"/>
</dbReference>
<dbReference type="SUPFAM" id="SSF53474">
    <property type="entry name" value="alpha/beta-Hydrolases"/>
    <property type="match status" value="1"/>
</dbReference>
<dbReference type="Pfam" id="PF00326">
    <property type="entry name" value="Peptidase_S9"/>
    <property type="match status" value="1"/>
</dbReference>
<dbReference type="PROSITE" id="PS00708">
    <property type="entry name" value="PRO_ENDOPEP_SER"/>
    <property type="match status" value="1"/>
</dbReference>
<accession>A0A379YXI4</accession>
<evidence type="ECO:0000256" key="1">
    <source>
        <dbReference type="ARBA" id="ARBA00005228"/>
    </source>
</evidence>
<dbReference type="EMBL" id="UGYK01000002">
    <property type="protein sequence ID" value="SUI51510.1"/>
    <property type="molecule type" value="Genomic_DNA"/>
</dbReference>
<evidence type="ECO:0000256" key="2">
    <source>
        <dbReference type="ARBA" id="ARBA00022801"/>
    </source>
</evidence>
<evidence type="ECO:0000313" key="5">
    <source>
        <dbReference type="Proteomes" id="UP000254765"/>
    </source>
</evidence>
<dbReference type="InterPro" id="IPR002471">
    <property type="entry name" value="Pept_S9_AS"/>
</dbReference>
<gene>
    <name evidence="4" type="primary">ptrB_2</name>
    <name evidence="4" type="ORF">NCTC10211_02635</name>
</gene>
<name>A0A379YXI4_SERMA</name>
<dbReference type="InterPro" id="IPR001375">
    <property type="entry name" value="Peptidase_S9_cat"/>
</dbReference>
<comment type="similarity">
    <text evidence="1">Belongs to the peptidase S9A family.</text>
</comment>
<sequence>MKVPVSLVYRTSLFKNGHNPLLVYGYGAYGMSMDPAFSANRISLLDRGFVYALIHVRGGGELGQRWYKQGKLTHKPNSFNDFIDATQALINDGYGQPGRIYAMGGSAGGLLMGAVINQAPQLYNAVVAQVPFVDVVTTMLDDSIPLTTGEYEEWGNPHQPAAYALMKSYSPYDNVRRQHYPNLLVTSGLYDSQVQYWEPAKWVAKLRRFKQGDSLLLLSTDMTAGHGGKSGRLARLENGALEYAFILAADRQAQK</sequence>
<organism evidence="4 5">
    <name type="scientific">Serratia marcescens</name>
    <dbReference type="NCBI Taxonomy" id="615"/>
    <lineage>
        <taxon>Bacteria</taxon>
        <taxon>Pseudomonadati</taxon>
        <taxon>Pseudomonadota</taxon>
        <taxon>Gammaproteobacteria</taxon>
        <taxon>Enterobacterales</taxon>
        <taxon>Yersiniaceae</taxon>
        <taxon>Serratia</taxon>
    </lineage>
</organism>
<reference evidence="4 5" key="1">
    <citation type="submission" date="2018-06" db="EMBL/GenBank/DDBJ databases">
        <authorList>
            <consortium name="Pathogen Informatics"/>
            <person name="Doyle S."/>
        </authorList>
    </citation>
    <scope>NUCLEOTIDE SEQUENCE [LARGE SCALE GENOMIC DNA]</scope>
    <source>
        <strain evidence="4 5">NCTC10211</strain>
    </source>
</reference>
<dbReference type="InterPro" id="IPR002470">
    <property type="entry name" value="Peptidase_S9A"/>
</dbReference>